<dbReference type="AlphaFoldDB" id="A0AAV4KFG2"/>
<gene>
    <name evidence="2" type="ORF">GCM10010497_22900</name>
</gene>
<dbReference type="EMBL" id="BMSJ01000003">
    <property type="protein sequence ID" value="GGR20121.1"/>
    <property type="molecule type" value="Genomic_DNA"/>
</dbReference>
<reference evidence="2 3" key="1">
    <citation type="journal article" date="2014" name="Int. J. Syst. Evol. Microbiol.">
        <title>Complete genome sequence of Corynebacterium casei LMG S-19264T (=DSM 44701T), isolated from a smear-ripened cheese.</title>
        <authorList>
            <consortium name="US DOE Joint Genome Institute (JGI-PGF)"/>
            <person name="Walter F."/>
            <person name="Albersmeier A."/>
            <person name="Kalinowski J."/>
            <person name="Ruckert C."/>
        </authorList>
    </citation>
    <scope>NUCLEOTIDE SEQUENCE [LARGE SCALE GENOMIC DNA]</scope>
    <source>
        <strain evidence="2 3">JCM 4205</strain>
    </source>
</reference>
<sequence>MEVSPAHGDRPCGNPVCRPLRVRSRTGGPCAPFRPGRRFPLAVFDPIHPAEGDTMLPAGGTRTTGAGRGGAGRGGRSCSAGAAAPPAPVDGAHVAGPDGRRVRSAGTGQFTPGPRRRVSSVE</sequence>
<comment type="caution">
    <text evidence="2">The sequence shown here is derived from an EMBL/GenBank/DDBJ whole genome shotgun (WGS) entry which is preliminary data.</text>
</comment>
<organism evidence="2 3">
    <name type="scientific">Streptomyces cinereoruber</name>
    <dbReference type="NCBI Taxonomy" id="67260"/>
    <lineage>
        <taxon>Bacteria</taxon>
        <taxon>Bacillati</taxon>
        <taxon>Actinomycetota</taxon>
        <taxon>Actinomycetes</taxon>
        <taxon>Kitasatosporales</taxon>
        <taxon>Streptomycetaceae</taxon>
        <taxon>Streptomyces</taxon>
    </lineage>
</organism>
<dbReference type="Proteomes" id="UP000642014">
    <property type="component" value="Unassembled WGS sequence"/>
</dbReference>
<accession>A0AAV4KFG2</accession>
<feature type="compositionally biased region" description="Gly residues" evidence="1">
    <location>
        <begin position="66"/>
        <end position="75"/>
    </location>
</feature>
<feature type="region of interest" description="Disordered" evidence="1">
    <location>
        <begin position="1"/>
        <end position="36"/>
    </location>
</feature>
<protein>
    <submittedName>
        <fullName evidence="2">Uncharacterized protein</fullName>
    </submittedName>
</protein>
<evidence type="ECO:0000313" key="3">
    <source>
        <dbReference type="Proteomes" id="UP000642014"/>
    </source>
</evidence>
<feature type="compositionally biased region" description="Low complexity" evidence="1">
    <location>
        <begin position="76"/>
        <end position="97"/>
    </location>
</feature>
<name>A0AAV4KFG2_9ACTN</name>
<evidence type="ECO:0000256" key="1">
    <source>
        <dbReference type="SAM" id="MobiDB-lite"/>
    </source>
</evidence>
<feature type="region of interest" description="Disordered" evidence="1">
    <location>
        <begin position="51"/>
        <end position="122"/>
    </location>
</feature>
<evidence type="ECO:0000313" key="2">
    <source>
        <dbReference type="EMBL" id="GGR20121.1"/>
    </source>
</evidence>
<proteinExistence type="predicted"/>